<proteinExistence type="predicted"/>
<feature type="region of interest" description="Disordered" evidence="1">
    <location>
        <begin position="42"/>
        <end position="66"/>
    </location>
</feature>
<accession>F8NFS4</accession>
<dbReference type="EMBL" id="GL945428">
    <property type="protein sequence ID" value="EGO30894.1"/>
    <property type="molecule type" value="Genomic_DNA"/>
</dbReference>
<evidence type="ECO:0000256" key="1">
    <source>
        <dbReference type="SAM" id="MobiDB-lite"/>
    </source>
</evidence>
<protein>
    <submittedName>
        <fullName evidence="2">Uncharacterized protein</fullName>
    </submittedName>
</protein>
<evidence type="ECO:0000313" key="2">
    <source>
        <dbReference type="EMBL" id="EGO30894.1"/>
    </source>
</evidence>
<dbReference type="AlphaFoldDB" id="F8NFS4"/>
<dbReference type="GeneID" id="18814033"/>
<dbReference type="Proteomes" id="UP000008064">
    <property type="component" value="Unassembled WGS sequence"/>
</dbReference>
<dbReference type="RefSeq" id="XP_007312778.1">
    <property type="nucleotide sequence ID" value="XM_007312716.1"/>
</dbReference>
<name>F8NFS4_SERL9</name>
<reference evidence="2" key="1">
    <citation type="submission" date="2011-04" db="EMBL/GenBank/DDBJ databases">
        <title>Evolution of plant cell wall degrading machinery underlies the functional diversity of forest fungi.</title>
        <authorList>
            <consortium name="US DOE Joint Genome Institute (JGI-PGF)"/>
            <person name="Eastwood D.C."/>
            <person name="Floudas D."/>
            <person name="Binder M."/>
            <person name="Majcherczyk A."/>
            <person name="Schneider P."/>
            <person name="Aerts A."/>
            <person name="Asiegbu F.O."/>
            <person name="Baker S.E."/>
            <person name="Barry K."/>
            <person name="Bendiksby M."/>
            <person name="Blumentritt M."/>
            <person name="Coutinho P.M."/>
            <person name="Cullen D."/>
            <person name="Cullen D."/>
            <person name="Gathman A."/>
            <person name="Goodell B."/>
            <person name="Henrissat B."/>
            <person name="Ihrmark K."/>
            <person name="Kauserud H."/>
            <person name="Kohler A."/>
            <person name="LaButti K."/>
            <person name="Lapidus A."/>
            <person name="Lavin J.L."/>
            <person name="Lee Y.-H."/>
            <person name="Lindquist E."/>
            <person name="Lilly W."/>
            <person name="Lucas S."/>
            <person name="Morin E."/>
            <person name="Murat C."/>
            <person name="Oguiza J.A."/>
            <person name="Park J."/>
            <person name="Pisabarro A.G."/>
            <person name="Riley R."/>
            <person name="Rosling A."/>
            <person name="Salamov A."/>
            <person name="Schmidt O."/>
            <person name="Schmutz J."/>
            <person name="Skrede I."/>
            <person name="Stenlid J."/>
            <person name="Wiebenga A."/>
            <person name="Xie X."/>
            <person name="Kues U."/>
            <person name="Hibbett D.S."/>
            <person name="Hoffmeister D."/>
            <person name="Hogberg N."/>
            <person name="Martin F."/>
            <person name="Grigoriev I.V."/>
            <person name="Watkinson S.C."/>
        </authorList>
    </citation>
    <scope>NUCLEOTIDE SEQUENCE</scope>
    <source>
        <strain evidence="2">S7.9</strain>
    </source>
</reference>
<dbReference type="KEGG" id="sla:SERLADRAFT_432554"/>
<gene>
    <name evidence="2" type="ORF">SERLADRAFT_432554</name>
</gene>
<dbReference type="HOGENOM" id="CLU_2387526_0_0_1"/>
<sequence>MIKNIGWEGNVDQSELPPNMVKLVLSDAVCDLSTIPGVHDHNTVAASSDNKDDSMELASESDTGSSGLPFWEELGLDLEQEICAVADELSDTDL</sequence>
<organism>
    <name type="scientific">Serpula lacrymans var. lacrymans (strain S7.9)</name>
    <name type="common">Dry rot fungus</name>
    <dbReference type="NCBI Taxonomy" id="578457"/>
    <lineage>
        <taxon>Eukaryota</taxon>
        <taxon>Fungi</taxon>
        <taxon>Dikarya</taxon>
        <taxon>Basidiomycota</taxon>
        <taxon>Agaricomycotina</taxon>
        <taxon>Agaricomycetes</taxon>
        <taxon>Agaricomycetidae</taxon>
        <taxon>Boletales</taxon>
        <taxon>Coniophorineae</taxon>
        <taxon>Serpulaceae</taxon>
        <taxon>Serpula</taxon>
    </lineage>
</organism>